<evidence type="ECO:0000256" key="3">
    <source>
        <dbReference type="PIRSR" id="PIRSR603782-1"/>
    </source>
</evidence>
<protein>
    <submittedName>
        <fullName evidence="7">SCO family protein</fullName>
    </submittedName>
</protein>
<feature type="disulfide bond" description="Redox-active" evidence="4">
    <location>
        <begin position="62"/>
        <end position="66"/>
    </location>
</feature>
<dbReference type="EMBL" id="JAEPDI010000001">
    <property type="protein sequence ID" value="MCG7938002.1"/>
    <property type="molecule type" value="Genomic_DNA"/>
</dbReference>
<keyword evidence="3" id="KW-0479">Metal-binding</keyword>
<evidence type="ECO:0000259" key="6">
    <source>
        <dbReference type="PROSITE" id="PS51352"/>
    </source>
</evidence>
<dbReference type="SUPFAM" id="SSF52833">
    <property type="entry name" value="Thioredoxin-like"/>
    <property type="match status" value="1"/>
</dbReference>
<keyword evidence="2 3" id="KW-0186">Copper</keyword>
<dbReference type="GO" id="GO:0046872">
    <property type="term" value="F:metal ion binding"/>
    <property type="evidence" value="ECO:0007669"/>
    <property type="project" value="UniProtKB-KW"/>
</dbReference>
<dbReference type="FunFam" id="3.40.30.10:FF:000013">
    <property type="entry name" value="Blast:Protein SCO1 homolog, mitochondrial"/>
    <property type="match status" value="1"/>
</dbReference>
<reference evidence="7" key="1">
    <citation type="journal article" date="2021" name="Proc. Natl. Acad. Sci. U.S.A.">
        <title>Global biogeography of chemosynthetic symbionts reveals both localized and globally distributed symbiont groups. .</title>
        <authorList>
            <person name="Osvatic J.T."/>
            <person name="Wilkins L.G.E."/>
            <person name="Leibrecht L."/>
            <person name="Leray M."/>
            <person name="Zauner S."/>
            <person name="Polzin J."/>
            <person name="Camacho Y."/>
            <person name="Gros O."/>
            <person name="van Gils J.A."/>
            <person name="Eisen J.A."/>
            <person name="Petersen J.M."/>
            <person name="Yuen B."/>
        </authorList>
    </citation>
    <scope>NUCLEOTIDE SEQUENCE</scope>
    <source>
        <strain evidence="7">MAGL173</strain>
    </source>
</reference>
<dbReference type="Proteomes" id="UP000886687">
    <property type="component" value="Unassembled WGS sequence"/>
</dbReference>
<dbReference type="Gene3D" id="3.40.30.10">
    <property type="entry name" value="Glutaredoxin"/>
    <property type="match status" value="1"/>
</dbReference>
<feature type="binding site" evidence="3">
    <location>
        <position position="62"/>
    </location>
    <ligand>
        <name>Cu cation</name>
        <dbReference type="ChEBI" id="CHEBI:23378"/>
    </ligand>
</feature>
<dbReference type="PANTHER" id="PTHR12151">
    <property type="entry name" value="ELECTRON TRANSPORT PROTIN SCO1/SENC FAMILY MEMBER"/>
    <property type="match status" value="1"/>
</dbReference>
<keyword evidence="4" id="KW-1015">Disulfide bond</keyword>
<gene>
    <name evidence="7" type="ORF">JAZ04_03975</name>
</gene>
<feature type="signal peptide" evidence="5">
    <location>
        <begin position="1"/>
        <end position="24"/>
    </location>
</feature>
<dbReference type="InterPro" id="IPR003782">
    <property type="entry name" value="SCO1/SenC"/>
</dbReference>
<dbReference type="PANTHER" id="PTHR12151:SF25">
    <property type="entry name" value="LINALOOL DEHYDRATASE_ISOMERASE DOMAIN-CONTAINING PROTEIN"/>
    <property type="match status" value="1"/>
</dbReference>
<sequence length="188" mass="20680">MTRADKKLWLVLLFTILSVTMASAGTEEIGGDFTLTDHNNDTFRLSQLQGKLVLLSFGYTYCPDICPTELAKLAVVFDTLKGESDDLQGLFVSLDPDRDTPAVLSDYVGYFNSEIVGLTGSEKAVDQVARQYRVKYQRNDKAGGGYSIDHSANLYLIDQMGELVVVIPYGMPVEHIVDVVRGMLSVDG</sequence>
<dbReference type="Pfam" id="PF02630">
    <property type="entry name" value="SCO1-SenC"/>
    <property type="match status" value="1"/>
</dbReference>
<name>A0A9E4K279_9GAMM</name>
<feature type="domain" description="Thioredoxin" evidence="6">
    <location>
        <begin position="24"/>
        <end position="185"/>
    </location>
</feature>
<feature type="chain" id="PRO_5039349243" evidence="5">
    <location>
        <begin position="25"/>
        <end position="188"/>
    </location>
</feature>
<dbReference type="PROSITE" id="PS51352">
    <property type="entry name" value="THIOREDOXIN_2"/>
    <property type="match status" value="1"/>
</dbReference>
<feature type="binding site" evidence="3">
    <location>
        <position position="66"/>
    </location>
    <ligand>
        <name>Cu cation</name>
        <dbReference type="ChEBI" id="CHEBI:23378"/>
    </ligand>
</feature>
<dbReference type="InterPro" id="IPR013766">
    <property type="entry name" value="Thioredoxin_domain"/>
</dbReference>
<comment type="similarity">
    <text evidence="1">Belongs to the SCO1/2 family.</text>
</comment>
<evidence type="ECO:0000256" key="5">
    <source>
        <dbReference type="SAM" id="SignalP"/>
    </source>
</evidence>
<proteinExistence type="inferred from homology"/>
<evidence type="ECO:0000256" key="4">
    <source>
        <dbReference type="PIRSR" id="PIRSR603782-2"/>
    </source>
</evidence>
<accession>A0A9E4K279</accession>
<feature type="binding site" evidence="3">
    <location>
        <position position="150"/>
    </location>
    <ligand>
        <name>Cu cation</name>
        <dbReference type="ChEBI" id="CHEBI:23378"/>
    </ligand>
</feature>
<comment type="caution">
    <text evidence="7">The sequence shown here is derived from an EMBL/GenBank/DDBJ whole genome shotgun (WGS) entry which is preliminary data.</text>
</comment>
<dbReference type="AlphaFoldDB" id="A0A9E4K279"/>
<organism evidence="7 8">
    <name type="scientific">Candidatus Thiodiazotropha lotti</name>
    <dbReference type="NCBI Taxonomy" id="2792787"/>
    <lineage>
        <taxon>Bacteria</taxon>
        <taxon>Pseudomonadati</taxon>
        <taxon>Pseudomonadota</taxon>
        <taxon>Gammaproteobacteria</taxon>
        <taxon>Chromatiales</taxon>
        <taxon>Sedimenticolaceae</taxon>
        <taxon>Candidatus Thiodiazotropha</taxon>
    </lineage>
</organism>
<evidence type="ECO:0000256" key="1">
    <source>
        <dbReference type="ARBA" id="ARBA00010996"/>
    </source>
</evidence>
<dbReference type="CDD" id="cd02968">
    <property type="entry name" value="SCO"/>
    <property type="match status" value="1"/>
</dbReference>
<evidence type="ECO:0000313" key="8">
    <source>
        <dbReference type="Proteomes" id="UP000886687"/>
    </source>
</evidence>
<dbReference type="InterPro" id="IPR036249">
    <property type="entry name" value="Thioredoxin-like_sf"/>
</dbReference>
<evidence type="ECO:0000256" key="2">
    <source>
        <dbReference type="ARBA" id="ARBA00023008"/>
    </source>
</evidence>
<evidence type="ECO:0000313" key="7">
    <source>
        <dbReference type="EMBL" id="MCG7938002.1"/>
    </source>
</evidence>
<keyword evidence="5" id="KW-0732">Signal</keyword>